<dbReference type="InterPro" id="IPR002730">
    <property type="entry name" value="Rpp29/RNP1"/>
</dbReference>
<keyword evidence="5 6" id="KW-0378">Hydrolase</keyword>
<comment type="similarity">
    <text evidence="6">Belongs to the eukaryotic/archaeal RNase P protein component 1 family.</text>
</comment>
<comment type="catalytic activity">
    <reaction evidence="6">
        <text>Endonucleolytic cleavage of RNA, removing 5'-extranucleotides from tRNA precursor.</text>
        <dbReference type="EC" id="3.1.26.5"/>
    </reaction>
</comment>
<dbReference type="EMBL" id="LT981265">
    <property type="protein sequence ID" value="SPC34002.1"/>
    <property type="molecule type" value="Genomic_DNA"/>
</dbReference>
<dbReference type="Pfam" id="PF01868">
    <property type="entry name" value="RNase_P-MRP_p29"/>
    <property type="match status" value="1"/>
</dbReference>
<keyword evidence="1 6" id="KW-0963">Cytoplasm</keyword>
<comment type="function">
    <text evidence="6">Part of ribonuclease P, a protein complex that generates mature tRNA molecules by cleaving their 5'-ends.</text>
</comment>
<evidence type="ECO:0000313" key="8">
    <source>
        <dbReference type="Proteomes" id="UP000236248"/>
    </source>
</evidence>
<dbReference type="GO" id="GO:0004526">
    <property type="term" value="F:ribonuclease P activity"/>
    <property type="evidence" value="ECO:0007669"/>
    <property type="project" value="UniProtKB-UniRule"/>
</dbReference>
<dbReference type="HAMAP" id="MF_00754">
    <property type="entry name" value="RNase_P_1"/>
    <property type="match status" value="1"/>
</dbReference>
<organism evidence="7 8">
    <name type="scientific">Candidatus Nitrosocaldus cavascurensis</name>
    <dbReference type="NCBI Taxonomy" id="2058097"/>
    <lineage>
        <taxon>Archaea</taxon>
        <taxon>Nitrososphaerota</taxon>
        <taxon>Nitrososphaeria</taxon>
        <taxon>Candidatus Nitrosocaldales</taxon>
        <taxon>Candidatus Nitrosocaldaceae</taxon>
        <taxon>Candidatus Nitrosocaldus</taxon>
    </lineage>
</organism>
<dbReference type="InterPro" id="IPR036980">
    <property type="entry name" value="RNase_P/MRP_Rpp29_sf"/>
</dbReference>
<keyword evidence="8" id="KW-1185">Reference proteome</keyword>
<dbReference type="InterPro" id="IPR023534">
    <property type="entry name" value="Rof/RNase_P-like"/>
</dbReference>
<evidence type="ECO:0000256" key="6">
    <source>
        <dbReference type="HAMAP-Rule" id="MF_00754"/>
    </source>
</evidence>
<name>A0A2K5AQS3_9ARCH</name>
<keyword evidence="4 6" id="KW-0255">Endonuclease</keyword>
<dbReference type="GeneID" id="41594883"/>
<evidence type="ECO:0000313" key="7">
    <source>
        <dbReference type="EMBL" id="SPC34002.1"/>
    </source>
</evidence>
<dbReference type="Proteomes" id="UP000236248">
    <property type="component" value="Chromosome NCAV"/>
</dbReference>
<dbReference type="GO" id="GO:0005737">
    <property type="term" value="C:cytoplasm"/>
    <property type="evidence" value="ECO:0007669"/>
    <property type="project" value="UniProtKB-SubCell"/>
</dbReference>
<evidence type="ECO:0000256" key="2">
    <source>
        <dbReference type="ARBA" id="ARBA00022694"/>
    </source>
</evidence>
<keyword evidence="2 6" id="KW-0819">tRNA processing</keyword>
<proteinExistence type="inferred from homology"/>
<dbReference type="InterPro" id="IPR023538">
    <property type="entry name" value="RNP1"/>
</dbReference>
<protein>
    <recommendedName>
        <fullName evidence="6">Ribonuclease P protein component 1</fullName>
        <shortName evidence="6">RNase P component 1</shortName>
        <ecNumber evidence="6">3.1.26.5</ecNumber>
    </recommendedName>
    <alternativeName>
        <fullName evidence="6">Rpp29</fullName>
    </alternativeName>
</protein>
<evidence type="ECO:0000256" key="3">
    <source>
        <dbReference type="ARBA" id="ARBA00022722"/>
    </source>
</evidence>
<comment type="subcellular location">
    <subcellularLocation>
        <location evidence="6">Cytoplasm</location>
    </subcellularLocation>
</comment>
<reference evidence="8" key="1">
    <citation type="submission" date="2018-01" db="EMBL/GenBank/DDBJ databases">
        <authorList>
            <person name="Kerou L M."/>
        </authorList>
    </citation>
    <scope>NUCLEOTIDE SEQUENCE [LARGE SCALE GENOMIC DNA]</scope>
    <source>
        <strain evidence="8">SCU2</strain>
    </source>
</reference>
<comment type="subunit">
    <text evidence="6">Consists of a catalytic RNA component and at least 4-5 protein subunits.</text>
</comment>
<evidence type="ECO:0000256" key="5">
    <source>
        <dbReference type="ARBA" id="ARBA00022801"/>
    </source>
</evidence>
<dbReference type="GO" id="GO:0030677">
    <property type="term" value="C:ribonuclease P complex"/>
    <property type="evidence" value="ECO:0007669"/>
    <property type="project" value="UniProtKB-UniRule"/>
</dbReference>
<keyword evidence="3 6" id="KW-0540">Nuclease</keyword>
<dbReference type="SUPFAM" id="SSF101744">
    <property type="entry name" value="Rof/RNase P subunit-like"/>
    <property type="match status" value="1"/>
</dbReference>
<dbReference type="RefSeq" id="WP_103287239.1">
    <property type="nucleotide sequence ID" value="NZ_LT981265.1"/>
</dbReference>
<evidence type="ECO:0000256" key="1">
    <source>
        <dbReference type="ARBA" id="ARBA00022490"/>
    </source>
</evidence>
<evidence type="ECO:0000256" key="4">
    <source>
        <dbReference type="ARBA" id="ARBA00022759"/>
    </source>
</evidence>
<dbReference type="AlphaFoldDB" id="A0A2K5AQS3"/>
<dbReference type="KEGG" id="ncv:NCAV_0824"/>
<accession>A0A2K5AQS3</accession>
<sequence>MRLREDNIFAHELIGLELVVEESSDPTLQGLHGKVVFESKNMLYVKVDEADRYRIKALPKAIVRLVFTLPDGVRCKVEGKDLIGRPEDRIERIERVMIHGRR</sequence>
<gene>
    <name evidence="7" type="primary">rnp</name>
    <name evidence="6" type="synonym">rnp1</name>
    <name evidence="7" type="ORF">NCAV_0824</name>
</gene>
<dbReference type="EC" id="3.1.26.5" evidence="6"/>
<dbReference type="GO" id="GO:0001682">
    <property type="term" value="P:tRNA 5'-leader removal"/>
    <property type="evidence" value="ECO:0007669"/>
    <property type="project" value="UniProtKB-UniRule"/>
</dbReference>
<dbReference type="SMART" id="SM00538">
    <property type="entry name" value="POP4"/>
    <property type="match status" value="1"/>
</dbReference>
<dbReference type="Gene3D" id="2.30.30.210">
    <property type="entry name" value="Ribonuclease P/MRP, subunit p29"/>
    <property type="match status" value="1"/>
</dbReference>
<dbReference type="GO" id="GO:0003723">
    <property type="term" value="F:RNA binding"/>
    <property type="evidence" value="ECO:0007669"/>
    <property type="project" value="InterPro"/>
</dbReference>